<dbReference type="PANTHER" id="PTHR24421">
    <property type="entry name" value="NITRATE/NITRITE SENSOR PROTEIN NARX-RELATED"/>
    <property type="match status" value="1"/>
</dbReference>
<keyword evidence="6 11" id="KW-0418">Kinase</keyword>
<keyword evidence="7" id="KW-0067">ATP-binding</keyword>
<evidence type="ECO:0000313" key="11">
    <source>
        <dbReference type="EMBL" id="PWJ60479.1"/>
    </source>
</evidence>
<dbReference type="Proteomes" id="UP000245880">
    <property type="component" value="Unassembled WGS sequence"/>
</dbReference>
<evidence type="ECO:0000256" key="7">
    <source>
        <dbReference type="ARBA" id="ARBA00022840"/>
    </source>
</evidence>
<dbReference type="GO" id="GO:0016020">
    <property type="term" value="C:membrane"/>
    <property type="evidence" value="ECO:0007669"/>
    <property type="project" value="InterPro"/>
</dbReference>
<dbReference type="RefSeq" id="WP_109672718.1">
    <property type="nucleotide sequence ID" value="NZ_QGDT01000001.1"/>
</dbReference>
<evidence type="ECO:0000256" key="5">
    <source>
        <dbReference type="ARBA" id="ARBA00022741"/>
    </source>
</evidence>
<dbReference type="Gene3D" id="1.20.5.1930">
    <property type="match status" value="1"/>
</dbReference>
<dbReference type="InterPro" id="IPR011712">
    <property type="entry name" value="Sig_transdc_His_kin_sub3_dim/P"/>
</dbReference>
<protein>
    <recommendedName>
        <fullName evidence="2">histidine kinase</fullName>
        <ecNumber evidence="2">2.7.13.3</ecNumber>
    </recommendedName>
</protein>
<evidence type="ECO:0000256" key="3">
    <source>
        <dbReference type="ARBA" id="ARBA00022553"/>
    </source>
</evidence>
<evidence type="ECO:0000256" key="2">
    <source>
        <dbReference type="ARBA" id="ARBA00012438"/>
    </source>
</evidence>
<dbReference type="EMBL" id="QGDT01000001">
    <property type="protein sequence ID" value="PWJ60479.1"/>
    <property type="molecule type" value="Genomic_DNA"/>
</dbReference>
<dbReference type="CDD" id="cd16917">
    <property type="entry name" value="HATPase_UhpB-NarQ-NarX-like"/>
    <property type="match status" value="1"/>
</dbReference>
<evidence type="ECO:0000313" key="12">
    <source>
        <dbReference type="Proteomes" id="UP000245880"/>
    </source>
</evidence>
<reference evidence="11 12" key="1">
    <citation type="submission" date="2018-03" db="EMBL/GenBank/DDBJ databases">
        <title>Genomic Encyclopedia of Archaeal and Bacterial Type Strains, Phase II (KMG-II): from individual species to whole genera.</title>
        <authorList>
            <person name="Goeker M."/>
        </authorList>
    </citation>
    <scope>NUCLEOTIDE SEQUENCE [LARGE SCALE GENOMIC DNA]</scope>
    <source>
        <strain evidence="11 12">DSM 100346</strain>
    </source>
</reference>
<evidence type="ECO:0000256" key="6">
    <source>
        <dbReference type="ARBA" id="ARBA00022777"/>
    </source>
</evidence>
<dbReference type="PANTHER" id="PTHR24421:SF10">
    <property type="entry name" value="NITRATE_NITRITE SENSOR PROTEIN NARQ"/>
    <property type="match status" value="1"/>
</dbReference>
<dbReference type="InterPro" id="IPR005467">
    <property type="entry name" value="His_kinase_dom"/>
</dbReference>
<keyword evidence="9" id="KW-1133">Transmembrane helix</keyword>
<dbReference type="GO" id="GO:0000155">
    <property type="term" value="F:phosphorelay sensor kinase activity"/>
    <property type="evidence" value="ECO:0007669"/>
    <property type="project" value="InterPro"/>
</dbReference>
<dbReference type="EC" id="2.7.13.3" evidence="2"/>
<feature type="transmembrane region" description="Helical" evidence="9">
    <location>
        <begin position="6"/>
        <end position="32"/>
    </location>
</feature>
<dbReference type="Pfam" id="PF07730">
    <property type="entry name" value="HisKA_3"/>
    <property type="match status" value="1"/>
</dbReference>
<accession>A0A316AT48</accession>
<dbReference type="AlphaFoldDB" id="A0A316AT48"/>
<dbReference type="GO" id="GO:0046983">
    <property type="term" value="F:protein dimerization activity"/>
    <property type="evidence" value="ECO:0007669"/>
    <property type="project" value="InterPro"/>
</dbReference>
<keyword evidence="12" id="KW-1185">Reference proteome</keyword>
<keyword evidence="9" id="KW-0812">Transmembrane</keyword>
<organism evidence="11 12">
    <name type="scientific">Dyadobacter jejuensis</name>
    <dbReference type="NCBI Taxonomy" id="1082580"/>
    <lineage>
        <taxon>Bacteria</taxon>
        <taxon>Pseudomonadati</taxon>
        <taxon>Bacteroidota</taxon>
        <taxon>Cytophagia</taxon>
        <taxon>Cytophagales</taxon>
        <taxon>Spirosomataceae</taxon>
        <taxon>Dyadobacter</taxon>
    </lineage>
</organism>
<keyword evidence="4" id="KW-0808">Transferase</keyword>
<name>A0A316AT48_9BACT</name>
<dbReference type="InterPro" id="IPR036890">
    <property type="entry name" value="HATPase_C_sf"/>
</dbReference>
<evidence type="ECO:0000256" key="1">
    <source>
        <dbReference type="ARBA" id="ARBA00000085"/>
    </source>
</evidence>
<dbReference type="InterPro" id="IPR050482">
    <property type="entry name" value="Sensor_HK_TwoCompSys"/>
</dbReference>
<dbReference type="SUPFAM" id="SSF55874">
    <property type="entry name" value="ATPase domain of HSP90 chaperone/DNA topoisomerase II/histidine kinase"/>
    <property type="match status" value="1"/>
</dbReference>
<dbReference type="InterPro" id="IPR003594">
    <property type="entry name" value="HATPase_dom"/>
</dbReference>
<dbReference type="OrthoDB" id="9760839at2"/>
<keyword evidence="5" id="KW-0547">Nucleotide-binding</keyword>
<dbReference type="SMART" id="SM00387">
    <property type="entry name" value="HATPase_c"/>
    <property type="match status" value="1"/>
</dbReference>
<keyword evidence="9" id="KW-0472">Membrane</keyword>
<gene>
    <name evidence="11" type="ORF">CLV98_101663</name>
</gene>
<comment type="catalytic activity">
    <reaction evidence="1">
        <text>ATP + protein L-histidine = ADP + protein N-phospho-L-histidine.</text>
        <dbReference type="EC" id="2.7.13.3"/>
    </reaction>
</comment>
<evidence type="ECO:0000256" key="9">
    <source>
        <dbReference type="SAM" id="Phobius"/>
    </source>
</evidence>
<comment type="caution">
    <text evidence="11">The sequence shown here is derived from an EMBL/GenBank/DDBJ whole genome shotgun (WGS) entry which is preliminary data.</text>
</comment>
<feature type="domain" description="Histidine kinase" evidence="10">
    <location>
        <begin position="67"/>
        <end position="264"/>
    </location>
</feature>
<evidence type="ECO:0000256" key="4">
    <source>
        <dbReference type="ARBA" id="ARBA00022679"/>
    </source>
</evidence>
<keyword evidence="8" id="KW-0902">Two-component regulatory system</keyword>
<proteinExistence type="predicted"/>
<dbReference type="PROSITE" id="PS50109">
    <property type="entry name" value="HIS_KIN"/>
    <property type="match status" value="1"/>
</dbReference>
<dbReference type="Gene3D" id="3.30.565.10">
    <property type="entry name" value="Histidine kinase-like ATPase, C-terminal domain"/>
    <property type="match status" value="1"/>
</dbReference>
<sequence>MNTTYDIAWMVGASTVIFLTILFIISMIVLYFKRQLHSQKEKEGLQATYEKELLQARIEVQNETLRYITQELHDNVGQLLAVAHLNLNILEDNPEMDPTDYIHQTIEIIRLTTQEVRTLTKRYNSDFVRDFGLQESLIQELERIEKTKKFEVSWESAGKSVPLGYEKEIVLFRIAQEVLTNIIKHAQAKSIAITLHYSSNLLTLSFRDDGKGFSFATGNQVSLVPSGAGLRNIQRRAQLIQGSCTITSSQDCGTNVSITVPLEQAS</sequence>
<evidence type="ECO:0000256" key="8">
    <source>
        <dbReference type="ARBA" id="ARBA00023012"/>
    </source>
</evidence>
<keyword evidence="3" id="KW-0597">Phosphoprotein</keyword>
<dbReference type="Pfam" id="PF02518">
    <property type="entry name" value="HATPase_c"/>
    <property type="match status" value="1"/>
</dbReference>
<evidence type="ECO:0000259" key="10">
    <source>
        <dbReference type="PROSITE" id="PS50109"/>
    </source>
</evidence>
<dbReference type="GO" id="GO:0005524">
    <property type="term" value="F:ATP binding"/>
    <property type="evidence" value="ECO:0007669"/>
    <property type="project" value="UniProtKB-KW"/>
</dbReference>